<accession>A0A6B0XZL7</accession>
<dbReference type="InterPro" id="IPR011711">
    <property type="entry name" value="GntR_C"/>
</dbReference>
<dbReference type="PANTHER" id="PTHR43537:SF5">
    <property type="entry name" value="UXU OPERON TRANSCRIPTIONAL REGULATOR"/>
    <property type="match status" value="1"/>
</dbReference>
<dbReference type="SMART" id="SM00345">
    <property type="entry name" value="HTH_GNTR"/>
    <property type="match status" value="1"/>
</dbReference>
<evidence type="ECO:0000256" key="2">
    <source>
        <dbReference type="ARBA" id="ARBA00023125"/>
    </source>
</evidence>
<comment type="caution">
    <text evidence="5">The sequence shown here is derived from an EMBL/GenBank/DDBJ whole genome shotgun (WGS) entry which is preliminary data.</text>
</comment>
<dbReference type="SUPFAM" id="SSF46785">
    <property type="entry name" value="Winged helix' DNA-binding domain"/>
    <property type="match status" value="1"/>
</dbReference>
<protein>
    <submittedName>
        <fullName evidence="5">FadR family transcriptional regulator</fullName>
    </submittedName>
</protein>
<dbReference type="InterPro" id="IPR036388">
    <property type="entry name" value="WH-like_DNA-bd_sf"/>
</dbReference>
<dbReference type="GO" id="GO:0003677">
    <property type="term" value="F:DNA binding"/>
    <property type="evidence" value="ECO:0007669"/>
    <property type="project" value="UniProtKB-KW"/>
</dbReference>
<dbReference type="SUPFAM" id="SSF48008">
    <property type="entry name" value="GntR ligand-binding domain-like"/>
    <property type="match status" value="1"/>
</dbReference>
<dbReference type="GO" id="GO:0003700">
    <property type="term" value="F:DNA-binding transcription factor activity"/>
    <property type="evidence" value="ECO:0007669"/>
    <property type="project" value="InterPro"/>
</dbReference>
<dbReference type="Gene3D" id="1.10.10.10">
    <property type="entry name" value="Winged helix-like DNA-binding domain superfamily/Winged helix DNA-binding domain"/>
    <property type="match status" value="1"/>
</dbReference>
<dbReference type="CDD" id="cd07377">
    <property type="entry name" value="WHTH_GntR"/>
    <property type="match status" value="1"/>
</dbReference>
<keyword evidence="2" id="KW-0238">DNA-binding</keyword>
<organism evidence="5">
    <name type="scientific">Boseongicola sp. SB0664_bin_43</name>
    <dbReference type="NCBI Taxonomy" id="2604844"/>
    <lineage>
        <taxon>Bacteria</taxon>
        <taxon>Pseudomonadati</taxon>
        <taxon>Pseudomonadota</taxon>
        <taxon>Alphaproteobacteria</taxon>
        <taxon>Rhodobacterales</taxon>
        <taxon>Paracoccaceae</taxon>
        <taxon>Boseongicola</taxon>
    </lineage>
</organism>
<dbReference type="AlphaFoldDB" id="A0A6B0XZL7"/>
<evidence type="ECO:0000256" key="3">
    <source>
        <dbReference type="ARBA" id="ARBA00023163"/>
    </source>
</evidence>
<evidence type="ECO:0000259" key="4">
    <source>
        <dbReference type="PROSITE" id="PS50949"/>
    </source>
</evidence>
<dbReference type="InterPro" id="IPR008920">
    <property type="entry name" value="TF_FadR/GntR_C"/>
</dbReference>
<dbReference type="PANTHER" id="PTHR43537">
    <property type="entry name" value="TRANSCRIPTIONAL REGULATOR, GNTR FAMILY"/>
    <property type="match status" value="1"/>
</dbReference>
<dbReference type="PRINTS" id="PR00035">
    <property type="entry name" value="HTHGNTR"/>
</dbReference>
<gene>
    <name evidence="5" type="ORF">F4Y60_03070</name>
</gene>
<dbReference type="Pfam" id="PF07729">
    <property type="entry name" value="FCD"/>
    <property type="match status" value="1"/>
</dbReference>
<dbReference type="InterPro" id="IPR000524">
    <property type="entry name" value="Tscrpt_reg_HTH_GntR"/>
</dbReference>
<evidence type="ECO:0000256" key="1">
    <source>
        <dbReference type="ARBA" id="ARBA00023015"/>
    </source>
</evidence>
<keyword evidence="3" id="KW-0804">Transcription</keyword>
<feature type="domain" description="HTH gntR-type" evidence="4">
    <location>
        <begin position="3"/>
        <end position="71"/>
    </location>
</feature>
<sequence>MAWRNSSSVAVEIRRSITDGTYRRHDRLPASRQLAESFGVARNTLRDALQQLEREGFLEIRPGSGAYVTDTGDQSIPKAVEEAAPLELIDARFALEPHICRLSVLHGKREDFDAMEDLCRRMEGSTTDPAEFAEADTAFHKALASATRNNLLIWLIEQINTVRSLDEWTRMRQLTLNAAMIDQYNVQHRDILNALRSREPERAAAKMKAHLETARLSLTRAAET</sequence>
<name>A0A6B0XZL7_9RHOB</name>
<dbReference type="EMBL" id="VXRY01000116">
    <property type="protein sequence ID" value="MXY33069.1"/>
    <property type="molecule type" value="Genomic_DNA"/>
</dbReference>
<dbReference type="SMART" id="SM00895">
    <property type="entry name" value="FCD"/>
    <property type="match status" value="1"/>
</dbReference>
<evidence type="ECO:0000313" key="5">
    <source>
        <dbReference type="EMBL" id="MXY33069.1"/>
    </source>
</evidence>
<keyword evidence="1" id="KW-0805">Transcription regulation</keyword>
<proteinExistence type="predicted"/>
<dbReference type="InterPro" id="IPR036390">
    <property type="entry name" value="WH_DNA-bd_sf"/>
</dbReference>
<dbReference type="PROSITE" id="PS50949">
    <property type="entry name" value="HTH_GNTR"/>
    <property type="match status" value="1"/>
</dbReference>
<reference evidence="5" key="1">
    <citation type="submission" date="2019-09" db="EMBL/GenBank/DDBJ databases">
        <title>Characterisation of the sponge microbiome using genome-centric metagenomics.</title>
        <authorList>
            <person name="Engelberts J.P."/>
            <person name="Robbins S.J."/>
            <person name="De Goeij J.M."/>
            <person name="Aranda M."/>
            <person name="Bell S.C."/>
            <person name="Webster N.S."/>
        </authorList>
    </citation>
    <scope>NUCLEOTIDE SEQUENCE</scope>
    <source>
        <strain evidence="5">SB0664_bin_43</strain>
    </source>
</reference>
<dbReference type="Gene3D" id="1.20.120.530">
    <property type="entry name" value="GntR ligand-binding domain-like"/>
    <property type="match status" value="1"/>
</dbReference>
<dbReference type="Pfam" id="PF00392">
    <property type="entry name" value="GntR"/>
    <property type="match status" value="1"/>
</dbReference>